<reference evidence="1" key="1">
    <citation type="journal article" date="2021" name="Sci. Rep.">
        <title>Diploid genomic architecture of Nitzschia inconspicua, an elite biomass production diatom.</title>
        <authorList>
            <person name="Oliver A."/>
            <person name="Podell S."/>
            <person name="Pinowska A."/>
            <person name="Traller J.C."/>
            <person name="Smith S.R."/>
            <person name="McClure R."/>
            <person name="Beliaev A."/>
            <person name="Bohutskyi P."/>
            <person name="Hill E.A."/>
            <person name="Rabines A."/>
            <person name="Zheng H."/>
            <person name="Allen L.Z."/>
            <person name="Kuo A."/>
            <person name="Grigoriev I.V."/>
            <person name="Allen A.E."/>
            <person name="Hazlebeck D."/>
            <person name="Allen E.E."/>
        </authorList>
    </citation>
    <scope>NUCLEOTIDE SEQUENCE</scope>
    <source>
        <strain evidence="1">Hildebrandi</strain>
    </source>
</reference>
<dbReference type="GO" id="GO:0006888">
    <property type="term" value="P:endoplasmic reticulum to Golgi vesicle-mediated transport"/>
    <property type="evidence" value="ECO:0007669"/>
    <property type="project" value="InterPro"/>
</dbReference>
<dbReference type="PANTHER" id="PTHR12403">
    <property type="entry name" value="TRAFFICKING PROTEIN PARTICLE COMPLEX SUBUNIT 2"/>
    <property type="match status" value="1"/>
</dbReference>
<comment type="caution">
    <text evidence="1">The sequence shown here is derived from an EMBL/GenBank/DDBJ whole genome shotgun (WGS) entry which is preliminary data.</text>
</comment>
<evidence type="ECO:0000313" key="3">
    <source>
        <dbReference type="Proteomes" id="UP000693970"/>
    </source>
</evidence>
<keyword evidence="3" id="KW-1185">Reference proteome</keyword>
<dbReference type="InterPro" id="IPR006722">
    <property type="entry name" value="Sedlin"/>
</dbReference>
<reference evidence="1" key="2">
    <citation type="submission" date="2021-04" db="EMBL/GenBank/DDBJ databases">
        <authorList>
            <person name="Podell S."/>
        </authorList>
    </citation>
    <scope>NUCLEOTIDE SEQUENCE</scope>
    <source>
        <strain evidence="1">Hildebrandi</strain>
    </source>
</reference>
<dbReference type="EMBL" id="JAGRRH010000014">
    <property type="protein sequence ID" value="KAG7358301.1"/>
    <property type="molecule type" value="Genomic_DNA"/>
</dbReference>
<dbReference type="GO" id="GO:0005737">
    <property type="term" value="C:cytoplasm"/>
    <property type="evidence" value="ECO:0007669"/>
    <property type="project" value="GOC"/>
</dbReference>
<dbReference type="Pfam" id="PF04628">
    <property type="entry name" value="Sedlin_N"/>
    <property type="match status" value="1"/>
</dbReference>
<dbReference type="OrthoDB" id="10252102at2759"/>
<accession>A0A9K3K444</accession>
<gene>
    <name evidence="2" type="ORF">IV203_014889</name>
    <name evidence="1" type="ORF">IV203_020425</name>
</gene>
<sequence>MSNQPLLFLIVGSNEPLYEAEIHRRGSTGTSDAVARQSYFVVHSSLDLVESAAWLTQNMYLKVVDKVNQQYVSTFLTAGNIKFVLLHGGRSEDSIKNFFYEVYELYVKLSMNPFYHVDTAITSKEFDRRVKTVARRYLA</sequence>
<proteinExistence type="predicted"/>
<name>A0A9K3K444_9STRA</name>
<protein>
    <submittedName>
        <fullName evidence="2">Sedlin</fullName>
    </submittedName>
</protein>
<organism evidence="1 3">
    <name type="scientific">Nitzschia inconspicua</name>
    <dbReference type="NCBI Taxonomy" id="303405"/>
    <lineage>
        <taxon>Eukaryota</taxon>
        <taxon>Sar</taxon>
        <taxon>Stramenopiles</taxon>
        <taxon>Ochrophyta</taxon>
        <taxon>Bacillariophyta</taxon>
        <taxon>Bacillariophyceae</taxon>
        <taxon>Bacillariophycidae</taxon>
        <taxon>Bacillariales</taxon>
        <taxon>Bacillariaceae</taxon>
        <taxon>Nitzschia</taxon>
    </lineage>
</organism>
<evidence type="ECO:0000313" key="2">
    <source>
        <dbReference type="EMBL" id="KAG7358301.1"/>
    </source>
</evidence>
<evidence type="ECO:0000313" key="1">
    <source>
        <dbReference type="EMBL" id="KAG7336593.1"/>
    </source>
</evidence>
<dbReference type="AlphaFoldDB" id="A0A9K3K444"/>
<dbReference type="CDD" id="cd14825">
    <property type="entry name" value="TRAPPC2_sedlin"/>
    <property type="match status" value="1"/>
</dbReference>
<dbReference type="Proteomes" id="UP000693970">
    <property type="component" value="Unassembled WGS sequence"/>
</dbReference>
<dbReference type="EMBL" id="JAGRRH010000116">
    <property type="protein sequence ID" value="KAG7336593.1"/>
    <property type="molecule type" value="Genomic_DNA"/>
</dbReference>